<comment type="similarity">
    <text evidence="2 14 16">Belongs to the TonB-dependent receptor family.</text>
</comment>
<evidence type="ECO:0000256" key="2">
    <source>
        <dbReference type="ARBA" id="ARBA00009810"/>
    </source>
</evidence>
<keyword evidence="4 14" id="KW-1134">Transmembrane beta strand</keyword>
<evidence type="ECO:0000256" key="1">
    <source>
        <dbReference type="ARBA" id="ARBA00004571"/>
    </source>
</evidence>
<dbReference type="Proteomes" id="UP001366060">
    <property type="component" value="Unassembled WGS sequence"/>
</dbReference>
<protein>
    <submittedName>
        <fullName evidence="20">TonB-dependent receptor</fullName>
    </submittedName>
</protein>
<evidence type="ECO:0000256" key="6">
    <source>
        <dbReference type="ARBA" id="ARBA00022692"/>
    </source>
</evidence>
<evidence type="ECO:0000313" key="20">
    <source>
        <dbReference type="EMBL" id="MEL0660110.1"/>
    </source>
</evidence>
<evidence type="ECO:0000256" key="12">
    <source>
        <dbReference type="ARBA" id="ARBA00023170"/>
    </source>
</evidence>
<dbReference type="Gene3D" id="2.40.170.20">
    <property type="entry name" value="TonB-dependent receptor, beta-barrel domain"/>
    <property type="match status" value="1"/>
</dbReference>
<dbReference type="InterPro" id="IPR010105">
    <property type="entry name" value="TonB_sidphr_rcpt"/>
</dbReference>
<keyword evidence="6 14" id="KW-0812">Transmembrane</keyword>
<evidence type="ECO:0000256" key="5">
    <source>
        <dbReference type="ARBA" id="ARBA00022496"/>
    </source>
</evidence>
<evidence type="ECO:0000256" key="9">
    <source>
        <dbReference type="ARBA" id="ARBA00023065"/>
    </source>
</evidence>
<evidence type="ECO:0000256" key="8">
    <source>
        <dbReference type="ARBA" id="ARBA00023004"/>
    </source>
</evidence>
<gene>
    <name evidence="20" type="ORF">V6255_13290</name>
</gene>
<evidence type="ECO:0000256" key="11">
    <source>
        <dbReference type="ARBA" id="ARBA00023136"/>
    </source>
</evidence>
<evidence type="ECO:0000256" key="16">
    <source>
        <dbReference type="RuleBase" id="RU003357"/>
    </source>
</evidence>
<dbReference type="NCBIfam" id="TIGR01783">
    <property type="entry name" value="TonB-siderophor"/>
    <property type="match status" value="1"/>
</dbReference>
<feature type="domain" description="TonB-dependent receptor-like beta-barrel" evidence="18">
    <location>
        <begin position="248"/>
        <end position="691"/>
    </location>
</feature>
<evidence type="ECO:0000259" key="18">
    <source>
        <dbReference type="Pfam" id="PF00593"/>
    </source>
</evidence>
<evidence type="ECO:0000313" key="21">
    <source>
        <dbReference type="Proteomes" id="UP001366060"/>
    </source>
</evidence>
<comment type="caution">
    <text evidence="20">The sequence shown here is derived from an EMBL/GenBank/DDBJ whole genome shotgun (WGS) entry which is preliminary data.</text>
</comment>
<evidence type="ECO:0000256" key="15">
    <source>
        <dbReference type="PROSITE-ProRule" id="PRU10144"/>
    </source>
</evidence>
<dbReference type="InterPro" id="IPR037066">
    <property type="entry name" value="Plug_dom_sf"/>
</dbReference>
<evidence type="ECO:0000256" key="10">
    <source>
        <dbReference type="ARBA" id="ARBA00023077"/>
    </source>
</evidence>
<dbReference type="InterPro" id="IPR000531">
    <property type="entry name" value="Beta-barrel_TonB"/>
</dbReference>
<sequence length="731" mass="80570">MKLTKSNQIKFILNPILIGMLGMSVQAQAKTDVDDNGYAMVVTANRSAQSISDIAATVLVVEGEQIAEQVKSGVDFKAALANLIPSLDVGSQSRSNAGQNMRGRTALVMIDGISLNSSRSISRQFDAINPFNIERIEVISGASAMYGGGSTGGIINIITKKGSSEELGIHGETWIGAKSGFNKREDIQYQVAQSISKTTEKMDARLAISYDQAEGRYDADGDMILHDFAQTPSQFVSQLDILGNVGFDISDTKRLELMAQFYDSGQDSDYGIDYGPSYSYLFDPSRELEMVEGYDLDDQARTKRIMLAANYSDSHFFNQTLNVQLYYREESLRFNPAPNGAFTNVSASEQETSVIGTKVVLTAQPIDQLKLVYGADLEFEQFEATQSYYNIGTAAASNGLVYDPIGDAGRYPDIDTTSIAAFLQAEYELNDSWNLHGGIRYQYTNIKVSDFVDSEQQYAGLIGDTTNYDAIEGGSNDYSNTLLNAGILYKINEEQQVWLNLSQGFEIPDSAKYYGQGTYNADGSVANSVNVSDSPLEGVKTNAVELGWRLNQESLSTQLAAYYSISDKEIELQDDFSIDVIDNDVRIYGLEGQLDYALTNALSVGGNFQYIVSESKTDGKWQDLSVTTASPSKATAYINWATNITNTRLQTTQLFDYEDANDEEIDGYNTVDLLTSVRLPVGSMQLGVTNLFNEDYETLWSQRADVFYGLTNLTDFKGQGRTYSVNYNVKF</sequence>
<feature type="chain" id="PRO_5046709825" evidence="17">
    <location>
        <begin position="30"/>
        <end position="731"/>
    </location>
</feature>
<evidence type="ECO:0000256" key="14">
    <source>
        <dbReference type="PROSITE-ProRule" id="PRU01360"/>
    </source>
</evidence>
<dbReference type="Gene3D" id="2.170.130.10">
    <property type="entry name" value="TonB-dependent receptor, plug domain"/>
    <property type="match status" value="1"/>
</dbReference>
<evidence type="ECO:0000259" key="19">
    <source>
        <dbReference type="Pfam" id="PF07715"/>
    </source>
</evidence>
<feature type="domain" description="TonB-dependent receptor plug" evidence="19">
    <location>
        <begin position="51"/>
        <end position="154"/>
    </location>
</feature>
<keyword evidence="21" id="KW-1185">Reference proteome</keyword>
<dbReference type="CDD" id="cd01347">
    <property type="entry name" value="ligand_gated_channel"/>
    <property type="match status" value="1"/>
</dbReference>
<dbReference type="InterPro" id="IPR010917">
    <property type="entry name" value="TonB_rcpt_CS"/>
</dbReference>
<keyword evidence="5" id="KW-0410">Iron transport</keyword>
<proteinExistence type="inferred from homology"/>
<accession>A0ABU9HDX5</accession>
<evidence type="ECO:0000256" key="4">
    <source>
        <dbReference type="ARBA" id="ARBA00022452"/>
    </source>
</evidence>
<reference evidence="20 21" key="1">
    <citation type="submission" date="2024-02" db="EMBL/GenBank/DDBJ databases">
        <title>Bacteria isolated from the canopy kelp, Nereocystis luetkeana.</title>
        <authorList>
            <person name="Pfister C.A."/>
            <person name="Younker I.T."/>
            <person name="Light S.H."/>
        </authorList>
    </citation>
    <scope>NUCLEOTIDE SEQUENCE [LARGE SCALE GENOMIC DNA]</scope>
    <source>
        <strain evidence="20 21">TI.2.07</strain>
    </source>
</reference>
<name>A0ABU9HDX5_9GAMM</name>
<dbReference type="RefSeq" id="WP_341628596.1">
    <property type="nucleotide sequence ID" value="NZ_JBAKBA010000033.1"/>
</dbReference>
<dbReference type="InterPro" id="IPR036942">
    <property type="entry name" value="Beta-barrel_TonB_sf"/>
</dbReference>
<dbReference type="InterPro" id="IPR012910">
    <property type="entry name" value="Plug_dom"/>
</dbReference>
<keyword evidence="7 17" id="KW-0732">Signal</keyword>
<evidence type="ECO:0000256" key="7">
    <source>
        <dbReference type="ARBA" id="ARBA00022729"/>
    </source>
</evidence>
<dbReference type="InterPro" id="IPR039426">
    <property type="entry name" value="TonB-dep_rcpt-like"/>
</dbReference>
<keyword evidence="9" id="KW-0406">Ion transport</keyword>
<evidence type="ECO:0000256" key="13">
    <source>
        <dbReference type="ARBA" id="ARBA00023237"/>
    </source>
</evidence>
<organism evidence="20 21">
    <name type="scientific">Psychromonas arctica</name>
    <dbReference type="NCBI Taxonomy" id="168275"/>
    <lineage>
        <taxon>Bacteria</taxon>
        <taxon>Pseudomonadati</taxon>
        <taxon>Pseudomonadota</taxon>
        <taxon>Gammaproteobacteria</taxon>
        <taxon>Alteromonadales</taxon>
        <taxon>Psychromonadaceae</taxon>
        <taxon>Psychromonas</taxon>
    </lineage>
</organism>
<feature type="short sequence motif" description="TonB C-terminal box" evidence="15">
    <location>
        <begin position="714"/>
        <end position="731"/>
    </location>
</feature>
<dbReference type="Pfam" id="PF07715">
    <property type="entry name" value="Plug"/>
    <property type="match status" value="1"/>
</dbReference>
<dbReference type="PROSITE" id="PS52016">
    <property type="entry name" value="TONB_DEPENDENT_REC_3"/>
    <property type="match status" value="1"/>
</dbReference>
<keyword evidence="12 20" id="KW-0675">Receptor</keyword>
<dbReference type="EMBL" id="JBAKBA010000033">
    <property type="protein sequence ID" value="MEL0660110.1"/>
    <property type="molecule type" value="Genomic_DNA"/>
</dbReference>
<dbReference type="PANTHER" id="PTHR30069">
    <property type="entry name" value="TONB-DEPENDENT OUTER MEMBRANE RECEPTOR"/>
    <property type="match status" value="1"/>
</dbReference>
<keyword evidence="13 14" id="KW-0998">Cell outer membrane</keyword>
<evidence type="ECO:0000256" key="17">
    <source>
        <dbReference type="SAM" id="SignalP"/>
    </source>
</evidence>
<keyword evidence="3 14" id="KW-0813">Transport</keyword>
<dbReference type="PROSITE" id="PS01156">
    <property type="entry name" value="TONB_DEPENDENT_REC_2"/>
    <property type="match status" value="1"/>
</dbReference>
<keyword evidence="8" id="KW-0408">Iron</keyword>
<dbReference type="SUPFAM" id="SSF56935">
    <property type="entry name" value="Porins"/>
    <property type="match status" value="1"/>
</dbReference>
<evidence type="ECO:0000256" key="3">
    <source>
        <dbReference type="ARBA" id="ARBA00022448"/>
    </source>
</evidence>
<dbReference type="PANTHER" id="PTHR30069:SF42">
    <property type="entry name" value="FERRIC AEROBACTIN RECEPTOR"/>
    <property type="match status" value="1"/>
</dbReference>
<keyword evidence="11 14" id="KW-0472">Membrane</keyword>
<keyword evidence="10 16" id="KW-0798">TonB box</keyword>
<comment type="subcellular location">
    <subcellularLocation>
        <location evidence="1 14">Cell outer membrane</location>
        <topology evidence="1 14">Multi-pass membrane protein</topology>
    </subcellularLocation>
</comment>
<feature type="signal peptide" evidence="17">
    <location>
        <begin position="1"/>
        <end position="29"/>
    </location>
</feature>
<dbReference type="Pfam" id="PF00593">
    <property type="entry name" value="TonB_dep_Rec_b-barrel"/>
    <property type="match status" value="1"/>
</dbReference>